<dbReference type="Gene3D" id="1.10.3720.10">
    <property type="entry name" value="MetI-like"/>
    <property type="match status" value="1"/>
</dbReference>
<evidence type="ECO:0000256" key="7">
    <source>
        <dbReference type="ARBA" id="ARBA00022989"/>
    </source>
</evidence>
<protein>
    <recommendedName>
        <fullName evidence="10">Molybdenum transport system permease</fullName>
    </recommendedName>
</protein>
<dbReference type="SUPFAM" id="SSF161098">
    <property type="entry name" value="MetI-like"/>
    <property type="match status" value="1"/>
</dbReference>
<evidence type="ECO:0000256" key="6">
    <source>
        <dbReference type="ARBA" id="ARBA00022692"/>
    </source>
</evidence>
<feature type="transmembrane region" description="Helical" evidence="9">
    <location>
        <begin position="88"/>
        <end position="109"/>
    </location>
</feature>
<evidence type="ECO:0000256" key="10">
    <source>
        <dbReference type="RuleBase" id="RU365097"/>
    </source>
</evidence>
<evidence type="ECO:0000256" key="3">
    <source>
        <dbReference type="ARBA" id="ARBA00022448"/>
    </source>
</evidence>
<feature type="transmembrane region" description="Helical" evidence="9">
    <location>
        <begin position="12"/>
        <end position="35"/>
    </location>
</feature>
<dbReference type="RefSeq" id="WP_092262683.1">
    <property type="nucleotide sequence ID" value="NZ_FNZA01000001.1"/>
</dbReference>
<keyword evidence="3 9" id="KW-0813">Transport</keyword>
<evidence type="ECO:0000313" key="13">
    <source>
        <dbReference type="Proteomes" id="UP000199223"/>
    </source>
</evidence>
<evidence type="ECO:0000259" key="11">
    <source>
        <dbReference type="PROSITE" id="PS50928"/>
    </source>
</evidence>
<evidence type="ECO:0000256" key="2">
    <source>
        <dbReference type="ARBA" id="ARBA00007069"/>
    </source>
</evidence>
<dbReference type="EMBL" id="FNZA01000001">
    <property type="protein sequence ID" value="SEI65498.1"/>
    <property type="molecule type" value="Genomic_DNA"/>
</dbReference>
<name>A0A1H6SBJ6_9DEIO</name>
<feature type="transmembrane region" description="Helical" evidence="9">
    <location>
        <begin position="191"/>
        <end position="212"/>
    </location>
</feature>
<dbReference type="NCBIfam" id="TIGR02141">
    <property type="entry name" value="modB_ABC"/>
    <property type="match status" value="1"/>
</dbReference>
<dbReference type="InterPro" id="IPR035906">
    <property type="entry name" value="MetI-like_sf"/>
</dbReference>
<evidence type="ECO:0000256" key="8">
    <source>
        <dbReference type="ARBA" id="ARBA00023136"/>
    </source>
</evidence>
<evidence type="ECO:0000256" key="9">
    <source>
        <dbReference type="RuleBase" id="RU363032"/>
    </source>
</evidence>
<comment type="function">
    <text evidence="10">Part of the binding-protein-dependent transport system for molybdenum; probably responsible for the translocation of the substrate across the membrane.</text>
</comment>
<dbReference type="GO" id="GO:0005886">
    <property type="term" value="C:plasma membrane"/>
    <property type="evidence" value="ECO:0007669"/>
    <property type="project" value="UniProtKB-SubCell"/>
</dbReference>
<dbReference type="CDD" id="cd06261">
    <property type="entry name" value="TM_PBP2"/>
    <property type="match status" value="1"/>
</dbReference>
<sequence>MDSGLRDALLLSLNLSVVTSLILFAVGYPLALWLAAGPGLLRTLVRAAINLPLVLPPTVLGYYLLVALGRGGAVTELTGLQLAFSYPGLLLGSVLYSLPFAVGPYLSALEGLDPKYAQGARALGLSRAQTLRFVVLPLTLHGILTGTAMSFAHTVGEFGVVLLIGGNIPGQTQTAAIYLFDLVQALEYEQAGQLALGLLLASVALLVLIQLFSRRVVFRA</sequence>
<keyword evidence="6 9" id="KW-0812">Transmembrane</keyword>
<comment type="similarity">
    <text evidence="2 10">Belongs to the binding-protein-dependent transport system permease family. CysTW subfamily.</text>
</comment>
<dbReference type="Pfam" id="PF00528">
    <property type="entry name" value="BPD_transp_1"/>
    <property type="match status" value="1"/>
</dbReference>
<dbReference type="PROSITE" id="PS50928">
    <property type="entry name" value="ABC_TM1"/>
    <property type="match status" value="1"/>
</dbReference>
<feature type="domain" description="ABC transmembrane type-1" evidence="11">
    <location>
        <begin position="9"/>
        <end position="209"/>
    </location>
</feature>
<keyword evidence="7 9" id="KW-1133">Transmembrane helix</keyword>
<gene>
    <name evidence="12" type="ORF">SAMN04488058_101252</name>
</gene>
<dbReference type="STRING" id="856736.SAMN04488058_101252"/>
<keyword evidence="13" id="KW-1185">Reference proteome</keyword>
<dbReference type="Proteomes" id="UP000199223">
    <property type="component" value="Unassembled WGS sequence"/>
</dbReference>
<feature type="transmembrane region" description="Helical" evidence="9">
    <location>
        <begin position="130"/>
        <end position="152"/>
    </location>
</feature>
<reference evidence="13" key="1">
    <citation type="submission" date="2016-10" db="EMBL/GenBank/DDBJ databases">
        <authorList>
            <person name="Varghese N."/>
            <person name="Submissions S."/>
        </authorList>
    </citation>
    <scope>NUCLEOTIDE SEQUENCE [LARGE SCALE GENOMIC DNA]</scope>
    <source>
        <strain evidence="13">CGMCC 1.10218</strain>
    </source>
</reference>
<keyword evidence="8 9" id="KW-0472">Membrane</keyword>
<evidence type="ECO:0000313" key="12">
    <source>
        <dbReference type="EMBL" id="SEI65498.1"/>
    </source>
</evidence>
<organism evidence="12 13">
    <name type="scientific">Deinococcus reticulitermitis</name>
    <dbReference type="NCBI Taxonomy" id="856736"/>
    <lineage>
        <taxon>Bacteria</taxon>
        <taxon>Thermotogati</taxon>
        <taxon>Deinococcota</taxon>
        <taxon>Deinococci</taxon>
        <taxon>Deinococcales</taxon>
        <taxon>Deinococcaceae</taxon>
        <taxon>Deinococcus</taxon>
    </lineage>
</organism>
<accession>A0A1H6SBJ6</accession>
<evidence type="ECO:0000256" key="1">
    <source>
        <dbReference type="ARBA" id="ARBA00004651"/>
    </source>
</evidence>
<dbReference type="InterPro" id="IPR000515">
    <property type="entry name" value="MetI-like"/>
</dbReference>
<feature type="transmembrane region" description="Helical" evidence="9">
    <location>
        <begin position="47"/>
        <end position="68"/>
    </location>
</feature>
<keyword evidence="4 10" id="KW-1003">Cell membrane</keyword>
<evidence type="ECO:0000256" key="5">
    <source>
        <dbReference type="ARBA" id="ARBA00022505"/>
    </source>
</evidence>
<keyword evidence="5 10" id="KW-0500">Molybdenum</keyword>
<dbReference type="PANTHER" id="PTHR30183:SF8">
    <property type="entry name" value="MOLYBDENUM TRANSPORT SYSTEM PERMEASE"/>
    <property type="match status" value="1"/>
</dbReference>
<dbReference type="GO" id="GO:0015098">
    <property type="term" value="F:molybdate ion transmembrane transporter activity"/>
    <property type="evidence" value="ECO:0007669"/>
    <property type="project" value="UniProtKB-UniRule"/>
</dbReference>
<proteinExistence type="inferred from homology"/>
<dbReference type="AlphaFoldDB" id="A0A1H6SBJ6"/>
<comment type="subcellular location">
    <subcellularLocation>
        <location evidence="1 9">Cell membrane</location>
        <topology evidence="1 9">Multi-pass membrane protein</topology>
    </subcellularLocation>
</comment>
<evidence type="ECO:0000256" key="4">
    <source>
        <dbReference type="ARBA" id="ARBA00022475"/>
    </source>
</evidence>
<dbReference type="InterPro" id="IPR011867">
    <property type="entry name" value="ModB_ABC"/>
</dbReference>
<dbReference type="PANTHER" id="PTHR30183">
    <property type="entry name" value="MOLYBDENUM TRANSPORT SYSTEM PERMEASE PROTEIN MODB"/>
    <property type="match status" value="1"/>
</dbReference>
<dbReference type="OrthoDB" id="9795403at2"/>